<organism evidence="3 4">
    <name type="scientific">Singulisphaera acidiphila (strain ATCC BAA-1392 / DSM 18658 / VKM B-2454 / MOB10)</name>
    <dbReference type="NCBI Taxonomy" id="886293"/>
    <lineage>
        <taxon>Bacteria</taxon>
        <taxon>Pseudomonadati</taxon>
        <taxon>Planctomycetota</taxon>
        <taxon>Planctomycetia</taxon>
        <taxon>Isosphaerales</taxon>
        <taxon>Isosphaeraceae</taxon>
        <taxon>Singulisphaera</taxon>
    </lineage>
</organism>
<name>L0D5U1_SINAD</name>
<keyword evidence="4" id="KW-1185">Reference proteome</keyword>
<dbReference type="EMBL" id="CP003364">
    <property type="protein sequence ID" value="AGA24627.1"/>
    <property type="molecule type" value="Genomic_DNA"/>
</dbReference>
<sequence length="312" mass="33386">MNRVYTFRVAASLAVVVLSAVAPFSRARAQAPGRDQGASGQTESLAGLARTMGSGPQAPITILMAPAVQRELKLTDAQKHKIFGLSVSATQKQRDQFQSIFLGGDGAGGMNNPQGMLAARDGLRRENDQAISRILEDSQKERFNQIVLRTEGPLAVARPDVAAKLGLKDTQRQYVQSIMTQMQQNQFLLFARMRQGAAMGQVGPGQAAQLRQMMEKARDGAVQQLSKVIDAKQKAAFNKMLGEPFDLAKLDPDATPKADADPEAPAASTPKPSQDPVTAEASADEASTSEKAAKSSPRSARKKGRSKAKTTQ</sequence>
<feature type="compositionally biased region" description="Basic and acidic residues" evidence="1">
    <location>
        <begin position="248"/>
        <end position="260"/>
    </location>
</feature>
<dbReference type="KEGG" id="saci:Sinac_0173"/>
<evidence type="ECO:0000313" key="4">
    <source>
        <dbReference type="Proteomes" id="UP000010798"/>
    </source>
</evidence>
<feature type="region of interest" description="Disordered" evidence="1">
    <location>
        <begin position="248"/>
        <end position="312"/>
    </location>
</feature>
<evidence type="ECO:0000256" key="2">
    <source>
        <dbReference type="SAM" id="SignalP"/>
    </source>
</evidence>
<keyword evidence="2" id="KW-0732">Signal</keyword>
<dbReference type="STRING" id="886293.Sinac_0173"/>
<protein>
    <recommendedName>
        <fullName evidence="5">LTXXQ motif protein</fullName>
    </recommendedName>
</protein>
<proteinExistence type="predicted"/>
<dbReference type="HOGENOM" id="CLU_891092_0_0_0"/>
<gene>
    <name evidence="3" type="ordered locus">Sinac_0173</name>
</gene>
<reference evidence="3 4" key="1">
    <citation type="submission" date="2012-02" db="EMBL/GenBank/DDBJ databases">
        <title>Complete sequence of chromosome of Singulisphaera acidiphila DSM 18658.</title>
        <authorList>
            <consortium name="US DOE Joint Genome Institute (JGI-PGF)"/>
            <person name="Lucas S."/>
            <person name="Copeland A."/>
            <person name="Lapidus A."/>
            <person name="Glavina del Rio T."/>
            <person name="Dalin E."/>
            <person name="Tice H."/>
            <person name="Bruce D."/>
            <person name="Goodwin L."/>
            <person name="Pitluck S."/>
            <person name="Peters L."/>
            <person name="Ovchinnikova G."/>
            <person name="Chertkov O."/>
            <person name="Kyrpides N."/>
            <person name="Mavromatis K."/>
            <person name="Ivanova N."/>
            <person name="Brettin T."/>
            <person name="Detter J.C."/>
            <person name="Han C."/>
            <person name="Larimer F."/>
            <person name="Land M."/>
            <person name="Hauser L."/>
            <person name="Markowitz V."/>
            <person name="Cheng J.-F."/>
            <person name="Hugenholtz P."/>
            <person name="Woyke T."/>
            <person name="Wu D."/>
            <person name="Tindall B."/>
            <person name="Pomrenke H."/>
            <person name="Brambilla E."/>
            <person name="Klenk H.-P."/>
            <person name="Eisen J.A."/>
        </authorList>
    </citation>
    <scope>NUCLEOTIDE SEQUENCE [LARGE SCALE GENOMIC DNA]</scope>
    <source>
        <strain evidence="4">ATCC BAA-1392 / DSM 18658 / VKM B-2454 / MOB10</strain>
    </source>
</reference>
<accession>L0D5U1</accession>
<evidence type="ECO:0000313" key="3">
    <source>
        <dbReference type="EMBL" id="AGA24627.1"/>
    </source>
</evidence>
<feature type="signal peptide" evidence="2">
    <location>
        <begin position="1"/>
        <end position="29"/>
    </location>
</feature>
<dbReference type="Proteomes" id="UP000010798">
    <property type="component" value="Chromosome"/>
</dbReference>
<feature type="chain" id="PRO_5003939881" description="LTXXQ motif protein" evidence="2">
    <location>
        <begin position="30"/>
        <end position="312"/>
    </location>
</feature>
<dbReference type="AlphaFoldDB" id="L0D5U1"/>
<dbReference type="RefSeq" id="WP_015243812.1">
    <property type="nucleotide sequence ID" value="NC_019892.1"/>
</dbReference>
<dbReference type="OrthoDB" id="277963at2"/>
<feature type="compositionally biased region" description="Low complexity" evidence="1">
    <location>
        <begin position="278"/>
        <end position="298"/>
    </location>
</feature>
<evidence type="ECO:0008006" key="5">
    <source>
        <dbReference type="Google" id="ProtNLM"/>
    </source>
</evidence>
<feature type="compositionally biased region" description="Basic residues" evidence="1">
    <location>
        <begin position="299"/>
        <end position="312"/>
    </location>
</feature>
<evidence type="ECO:0000256" key="1">
    <source>
        <dbReference type="SAM" id="MobiDB-lite"/>
    </source>
</evidence>